<keyword evidence="3 6" id="KW-0540">Nuclease</keyword>
<dbReference type="EC" id="3.1.21.7" evidence="6"/>
<dbReference type="Gene3D" id="3.30.2170.10">
    <property type="entry name" value="archaeoglobus fulgidus dsm 4304 superfamily"/>
    <property type="match status" value="1"/>
</dbReference>
<evidence type="ECO:0000313" key="8">
    <source>
        <dbReference type="Proteomes" id="UP000240572"/>
    </source>
</evidence>
<dbReference type="AlphaFoldDB" id="A0A2P8D1C2"/>
<dbReference type="PANTHER" id="PTHR28511">
    <property type="entry name" value="ENDONUCLEASE V"/>
    <property type="match status" value="1"/>
</dbReference>
<keyword evidence="5 6" id="KW-0378">Hydrolase</keyword>
<evidence type="ECO:0000313" key="7">
    <source>
        <dbReference type="EMBL" id="PSK91012.1"/>
    </source>
</evidence>
<keyword evidence="6" id="KW-0227">DNA damage</keyword>
<name>A0A2P8D1C2_9BACT</name>
<sequence length="238" mass="26286">MSTTPAAYDTLTVPEATLIQKELRAQLDLSPLSKPPQYIAGADISLNRFSEVIYAGLVLLRYSDLQPVACSLVQSITRFPYVPGYLAFREVPALVQALEQMPVRPDVIMLDGHGIAHPRRMGIAAHFGTLTQMATMGCAKKKLFGKYEEPGPAKGDYSPIMDKEETIGYALRSKNKVLPVFISPGNRMSLDDSLRIALHCCGNYRLPEPTRKAHEFVNLFRTGQLQSGYHEIGSGSLF</sequence>
<accession>A0A2P8D1C2</accession>
<comment type="function">
    <text evidence="6">DNA repair enzyme involved in the repair of deaminated bases. Selectively cleaves double-stranded DNA at the second phosphodiester bond 3' to a deoxyinosine leaving behind the intact lesion on the nicked DNA.</text>
</comment>
<keyword evidence="6" id="KW-0460">Magnesium</keyword>
<dbReference type="RefSeq" id="WP_106523621.1">
    <property type="nucleotide sequence ID" value="NZ_PYGD01000006.1"/>
</dbReference>
<keyword evidence="6" id="KW-0479">Metal-binding</keyword>
<dbReference type="NCBIfam" id="NF008629">
    <property type="entry name" value="PRK11617.1"/>
    <property type="match status" value="1"/>
</dbReference>
<evidence type="ECO:0000256" key="2">
    <source>
        <dbReference type="ARBA" id="ARBA00022490"/>
    </source>
</evidence>
<comment type="subcellular location">
    <subcellularLocation>
        <location evidence="1 6">Cytoplasm</location>
    </subcellularLocation>
</comment>
<reference evidence="7 8" key="1">
    <citation type="submission" date="2018-03" db="EMBL/GenBank/DDBJ databases">
        <title>Genomic Encyclopedia of Type Strains, Phase III (KMG-III): the genomes of soil and plant-associated and newly described type strains.</title>
        <authorList>
            <person name="Whitman W."/>
        </authorList>
    </citation>
    <scope>NUCLEOTIDE SEQUENCE [LARGE SCALE GENOMIC DNA]</scope>
    <source>
        <strain evidence="7 8">CGMCC 1.12700</strain>
    </source>
</reference>
<dbReference type="GO" id="GO:0016891">
    <property type="term" value="F:RNA endonuclease activity producing 5'-phosphomonoesters, hydrolytic mechanism"/>
    <property type="evidence" value="ECO:0007669"/>
    <property type="project" value="TreeGrafter"/>
</dbReference>
<dbReference type="GO" id="GO:0000287">
    <property type="term" value="F:magnesium ion binding"/>
    <property type="evidence" value="ECO:0007669"/>
    <property type="project" value="UniProtKB-UniRule"/>
</dbReference>
<evidence type="ECO:0000256" key="6">
    <source>
        <dbReference type="HAMAP-Rule" id="MF_00801"/>
    </source>
</evidence>
<dbReference type="GO" id="GO:0006281">
    <property type="term" value="P:DNA repair"/>
    <property type="evidence" value="ECO:0007669"/>
    <property type="project" value="UniProtKB-UniRule"/>
</dbReference>
<feature type="binding site" evidence="6">
    <location>
        <position position="43"/>
    </location>
    <ligand>
        <name>Mg(2+)</name>
        <dbReference type="ChEBI" id="CHEBI:18420"/>
    </ligand>
</feature>
<dbReference type="GO" id="GO:0003727">
    <property type="term" value="F:single-stranded RNA binding"/>
    <property type="evidence" value="ECO:0007669"/>
    <property type="project" value="TreeGrafter"/>
</dbReference>
<evidence type="ECO:0000256" key="1">
    <source>
        <dbReference type="ARBA" id="ARBA00004496"/>
    </source>
</evidence>
<dbReference type="Proteomes" id="UP000240572">
    <property type="component" value="Unassembled WGS sequence"/>
</dbReference>
<comment type="similarity">
    <text evidence="6">Belongs to the endonuclease V family.</text>
</comment>
<keyword evidence="8" id="KW-1185">Reference proteome</keyword>
<protein>
    <recommendedName>
        <fullName evidence="6">Endonuclease V</fullName>
        <ecNumber evidence="6">3.1.21.7</ecNumber>
    </recommendedName>
    <alternativeName>
        <fullName evidence="6">Deoxyinosine 3'endonuclease</fullName>
    </alternativeName>
    <alternativeName>
        <fullName evidence="6">Deoxyribonuclease V</fullName>
        <shortName evidence="6">DNase V</shortName>
    </alternativeName>
</protein>
<dbReference type="CDD" id="cd06559">
    <property type="entry name" value="Endonuclease_V"/>
    <property type="match status" value="1"/>
</dbReference>
<feature type="site" description="Interaction with target DNA" evidence="6">
    <location>
        <position position="81"/>
    </location>
</feature>
<keyword evidence="2 6" id="KW-0963">Cytoplasm</keyword>
<dbReference type="Pfam" id="PF04493">
    <property type="entry name" value="Endonuclease_5"/>
    <property type="match status" value="1"/>
</dbReference>
<comment type="cofactor">
    <cofactor evidence="6">
        <name>Mg(2+)</name>
        <dbReference type="ChEBI" id="CHEBI:18420"/>
    </cofactor>
</comment>
<dbReference type="GO" id="GO:0043737">
    <property type="term" value="F:deoxyribonuclease V activity"/>
    <property type="evidence" value="ECO:0007669"/>
    <property type="project" value="UniProtKB-UniRule"/>
</dbReference>
<evidence type="ECO:0000256" key="5">
    <source>
        <dbReference type="ARBA" id="ARBA00022801"/>
    </source>
</evidence>
<dbReference type="OrthoDB" id="9790916at2"/>
<comment type="caution">
    <text evidence="7">The sequence shown here is derived from an EMBL/GenBank/DDBJ whole genome shotgun (WGS) entry which is preliminary data.</text>
</comment>
<dbReference type="PANTHER" id="PTHR28511:SF1">
    <property type="entry name" value="ENDONUCLEASE V"/>
    <property type="match status" value="1"/>
</dbReference>
<gene>
    <name evidence="6" type="primary">nfi</name>
    <name evidence="7" type="ORF">B0I18_10620</name>
</gene>
<keyword evidence="6" id="KW-0234">DNA repair</keyword>
<dbReference type="HAMAP" id="MF_00801">
    <property type="entry name" value="Endonuclease_5"/>
    <property type="match status" value="1"/>
</dbReference>
<dbReference type="InterPro" id="IPR007581">
    <property type="entry name" value="Endonuclease-V"/>
</dbReference>
<comment type="catalytic activity">
    <reaction evidence="6">
        <text>Endonucleolytic cleavage at apurinic or apyrimidinic sites to products with a 5'-phosphate.</text>
        <dbReference type="EC" id="3.1.21.7"/>
    </reaction>
</comment>
<keyword evidence="4 6" id="KW-0255">Endonuclease</keyword>
<proteinExistence type="inferred from homology"/>
<organism evidence="7 8">
    <name type="scientific">Taibaiella chishuiensis</name>
    <dbReference type="NCBI Taxonomy" id="1434707"/>
    <lineage>
        <taxon>Bacteria</taxon>
        <taxon>Pseudomonadati</taxon>
        <taxon>Bacteroidota</taxon>
        <taxon>Chitinophagia</taxon>
        <taxon>Chitinophagales</taxon>
        <taxon>Chitinophagaceae</taxon>
        <taxon>Taibaiella</taxon>
    </lineage>
</organism>
<evidence type="ECO:0000256" key="3">
    <source>
        <dbReference type="ARBA" id="ARBA00022722"/>
    </source>
</evidence>
<evidence type="ECO:0000256" key="4">
    <source>
        <dbReference type="ARBA" id="ARBA00022759"/>
    </source>
</evidence>
<feature type="binding site" evidence="6">
    <location>
        <position position="111"/>
    </location>
    <ligand>
        <name>Mg(2+)</name>
        <dbReference type="ChEBI" id="CHEBI:18420"/>
    </ligand>
</feature>
<dbReference type="GO" id="GO:0005737">
    <property type="term" value="C:cytoplasm"/>
    <property type="evidence" value="ECO:0007669"/>
    <property type="project" value="UniProtKB-SubCell"/>
</dbReference>
<dbReference type="EMBL" id="PYGD01000006">
    <property type="protein sequence ID" value="PSK91012.1"/>
    <property type="molecule type" value="Genomic_DNA"/>
</dbReference>